<dbReference type="Proteomes" id="UP000622552">
    <property type="component" value="Unassembled WGS sequence"/>
</dbReference>
<dbReference type="PANTHER" id="PTHR35401">
    <property type="entry name" value="COPG FAMILY HELIX-TURN-HELIX PROTEIN-RELATED-RELATED"/>
    <property type="match status" value="1"/>
</dbReference>
<dbReference type="GO" id="GO:0006355">
    <property type="term" value="P:regulation of DNA-templated transcription"/>
    <property type="evidence" value="ECO:0007669"/>
    <property type="project" value="InterPro"/>
</dbReference>
<organism evidence="3 4">
    <name type="scientific">Longispora fulva</name>
    <dbReference type="NCBI Taxonomy" id="619741"/>
    <lineage>
        <taxon>Bacteria</taxon>
        <taxon>Bacillati</taxon>
        <taxon>Actinomycetota</taxon>
        <taxon>Actinomycetes</taxon>
        <taxon>Micromonosporales</taxon>
        <taxon>Micromonosporaceae</taxon>
        <taxon>Longispora</taxon>
    </lineage>
</organism>
<dbReference type="Pfam" id="PF08681">
    <property type="entry name" value="TacA1"/>
    <property type="match status" value="1"/>
</dbReference>
<proteinExistence type="inferred from homology"/>
<reference evidence="3" key="1">
    <citation type="submission" date="2020-11" db="EMBL/GenBank/DDBJ databases">
        <title>Sequencing the genomes of 1000 actinobacteria strains.</title>
        <authorList>
            <person name="Klenk H.-P."/>
        </authorList>
    </citation>
    <scope>NUCLEOTIDE SEQUENCE</scope>
    <source>
        <strain evidence="3">DSM 45356</strain>
    </source>
</reference>
<dbReference type="EMBL" id="JADOUF010000001">
    <property type="protein sequence ID" value="MBG6138251.1"/>
    <property type="molecule type" value="Genomic_DNA"/>
</dbReference>
<name>A0A8J7GHR8_9ACTN</name>
<comment type="caution">
    <text evidence="3">The sequence shown here is derived from an EMBL/GenBank/DDBJ whole genome shotgun (WGS) entry which is preliminary data.</text>
</comment>
<dbReference type="InterPro" id="IPR010985">
    <property type="entry name" value="Ribbon_hlx_hlx"/>
</dbReference>
<dbReference type="Gene3D" id="1.20.5.780">
    <property type="entry name" value="Single helix bin"/>
    <property type="match status" value="1"/>
</dbReference>
<gene>
    <name evidence="3" type="ORF">IW245_004445</name>
</gene>
<comment type="similarity">
    <text evidence="2">Belongs to the TacA antitoxin family.</text>
</comment>
<keyword evidence="1" id="KW-1277">Toxin-antitoxin system</keyword>
<dbReference type="InterPro" id="IPR014795">
    <property type="entry name" value="TacA_1-like"/>
</dbReference>
<evidence type="ECO:0000256" key="2">
    <source>
        <dbReference type="ARBA" id="ARBA00049988"/>
    </source>
</evidence>
<dbReference type="AlphaFoldDB" id="A0A8J7GHR8"/>
<protein>
    <submittedName>
        <fullName evidence="3">Uncharacterized protein (DUF1778 family)</fullName>
    </submittedName>
</protein>
<accession>A0A8J7GHR8</accession>
<evidence type="ECO:0000256" key="1">
    <source>
        <dbReference type="ARBA" id="ARBA00022649"/>
    </source>
</evidence>
<sequence length="91" mass="10460">MEMTTKSDRIEMRTDPETGERIAQAAEATQQSVSAFVREAATYAADKILARFEHVLMPAEQFDRLYESLDTPDDAPKIAEVARRPRRFTRR</sequence>
<evidence type="ECO:0000313" key="3">
    <source>
        <dbReference type="EMBL" id="MBG6138251.1"/>
    </source>
</evidence>
<keyword evidence="4" id="KW-1185">Reference proteome</keyword>
<evidence type="ECO:0000313" key="4">
    <source>
        <dbReference type="Proteomes" id="UP000622552"/>
    </source>
</evidence>
<dbReference type="SUPFAM" id="SSF47598">
    <property type="entry name" value="Ribbon-helix-helix"/>
    <property type="match status" value="1"/>
</dbReference>